<feature type="compositionally biased region" description="Basic and acidic residues" evidence="1">
    <location>
        <begin position="899"/>
        <end position="914"/>
    </location>
</feature>
<feature type="compositionally biased region" description="Basic and acidic residues" evidence="1">
    <location>
        <begin position="1879"/>
        <end position="1890"/>
    </location>
</feature>
<feature type="compositionally biased region" description="Low complexity" evidence="1">
    <location>
        <begin position="2014"/>
        <end position="2031"/>
    </location>
</feature>
<name>A0A8H6XBY5_9AGAR</name>
<feature type="region of interest" description="Disordered" evidence="1">
    <location>
        <begin position="1476"/>
        <end position="1501"/>
    </location>
</feature>
<organism evidence="3 4">
    <name type="scientific">Mycena venus</name>
    <dbReference type="NCBI Taxonomy" id="2733690"/>
    <lineage>
        <taxon>Eukaryota</taxon>
        <taxon>Fungi</taxon>
        <taxon>Dikarya</taxon>
        <taxon>Basidiomycota</taxon>
        <taxon>Agaricomycotina</taxon>
        <taxon>Agaricomycetes</taxon>
        <taxon>Agaricomycetidae</taxon>
        <taxon>Agaricales</taxon>
        <taxon>Marasmiineae</taxon>
        <taxon>Mycenaceae</taxon>
        <taxon>Mycena</taxon>
    </lineage>
</organism>
<keyword evidence="4" id="KW-1185">Reference proteome</keyword>
<evidence type="ECO:0000256" key="2">
    <source>
        <dbReference type="SAM" id="SignalP"/>
    </source>
</evidence>
<feature type="compositionally biased region" description="Basic and acidic residues" evidence="1">
    <location>
        <begin position="1924"/>
        <end position="1941"/>
    </location>
</feature>
<comment type="caution">
    <text evidence="3">The sequence shown here is derived from an EMBL/GenBank/DDBJ whole genome shotgun (WGS) entry which is preliminary data.</text>
</comment>
<dbReference type="Gene3D" id="2.60.40.420">
    <property type="entry name" value="Cupredoxins - blue copper proteins"/>
    <property type="match status" value="1"/>
</dbReference>
<accession>A0A8H6XBY5</accession>
<feature type="region of interest" description="Disordered" evidence="1">
    <location>
        <begin position="396"/>
        <end position="430"/>
    </location>
</feature>
<feature type="compositionally biased region" description="Low complexity" evidence="1">
    <location>
        <begin position="1838"/>
        <end position="1849"/>
    </location>
</feature>
<feature type="compositionally biased region" description="Low complexity" evidence="1">
    <location>
        <begin position="30"/>
        <end position="47"/>
    </location>
</feature>
<feature type="compositionally biased region" description="Polar residues" evidence="1">
    <location>
        <begin position="1534"/>
        <end position="1548"/>
    </location>
</feature>
<evidence type="ECO:0000256" key="1">
    <source>
        <dbReference type="SAM" id="MobiDB-lite"/>
    </source>
</evidence>
<feature type="compositionally biased region" description="Polar residues" evidence="1">
    <location>
        <begin position="1689"/>
        <end position="1707"/>
    </location>
</feature>
<dbReference type="SUPFAM" id="SSF49503">
    <property type="entry name" value="Cupredoxins"/>
    <property type="match status" value="1"/>
</dbReference>
<reference evidence="3" key="1">
    <citation type="submission" date="2020-05" db="EMBL/GenBank/DDBJ databases">
        <title>Mycena genomes resolve the evolution of fungal bioluminescence.</title>
        <authorList>
            <person name="Tsai I.J."/>
        </authorList>
    </citation>
    <scope>NUCLEOTIDE SEQUENCE</scope>
    <source>
        <strain evidence="3">CCC161011</strain>
    </source>
</reference>
<feature type="region of interest" description="Disordered" evidence="1">
    <location>
        <begin position="879"/>
        <end position="976"/>
    </location>
</feature>
<feature type="compositionally biased region" description="Basic and acidic residues" evidence="1">
    <location>
        <begin position="879"/>
        <end position="889"/>
    </location>
</feature>
<feature type="compositionally biased region" description="Polar residues" evidence="1">
    <location>
        <begin position="915"/>
        <end position="933"/>
    </location>
</feature>
<dbReference type="Pfam" id="PF12722">
    <property type="entry name" value="Hid1"/>
    <property type="match status" value="1"/>
</dbReference>
<feature type="compositionally biased region" description="Pro residues" evidence="1">
    <location>
        <begin position="1972"/>
        <end position="1985"/>
    </location>
</feature>
<feature type="region of interest" description="Disordered" evidence="1">
    <location>
        <begin position="25"/>
        <end position="47"/>
    </location>
</feature>
<feature type="compositionally biased region" description="Low complexity" evidence="1">
    <location>
        <begin position="1962"/>
        <end position="1971"/>
    </location>
</feature>
<feature type="compositionally biased region" description="Basic and acidic residues" evidence="1">
    <location>
        <begin position="1751"/>
        <end position="1764"/>
    </location>
</feature>
<evidence type="ECO:0000313" key="4">
    <source>
        <dbReference type="Proteomes" id="UP000620124"/>
    </source>
</evidence>
<feature type="region of interest" description="Disordered" evidence="1">
    <location>
        <begin position="2014"/>
        <end position="2062"/>
    </location>
</feature>
<evidence type="ECO:0000313" key="3">
    <source>
        <dbReference type="EMBL" id="KAF7338505.1"/>
    </source>
</evidence>
<feature type="compositionally biased region" description="Low complexity" evidence="1">
    <location>
        <begin position="1644"/>
        <end position="1660"/>
    </location>
</feature>
<dbReference type="InterPro" id="IPR008972">
    <property type="entry name" value="Cupredoxin"/>
</dbReference>
<sequence length="2062" mass="221784">MLFPVVTILVSSLAVVAQNYGGFGGGGGSSPTTSSSSAAVAAPSAPADTPGHINVDVAFNGSFTFHPAEIPSAPNGTQVTFWFPAGTGTNPGPHSVTQSSFAQPCTYLTASANNSAGFDSGFAAIGSQFTIVITDDTKPIWFHCKQILHCGMGMVGSINAPQNGTNTFAAFQAAASKIGSSEPTESNTGAVTGGFNAIASNPPSATGSGILPSSTPPPSSGMRAVVSIGAIVLGGVAMALLPDAQKLGFRSSPGGIAKLAAVRNIPEADSYWDQYIVLFDSASDVFSLITPHDIRRALLEAPENVATLIRVVTSRLFTLLSDHTFPSSPNASVAAFASSFIQAGTGASERSTTKEVLNCLRILQRVLPVVFEVEGEGSVFELEVLWKKEEVVEDTVETASETPQFVIEDEDDSDGEAKDTPAPAKTKQKKQLPSLGERLFSSIIDLLFCCGFTLPTKIQVDHYKINYVIWEKGIGSTSDPGSSHAYDNNKTEVLRLLLVLLSRQIYVSPTVLFSKPSLYSLHVVQKTPRRDVLTVLCSLLNTAMNSPLAVPTNLAGMAGKVLPYNHLVFKGEDPRSNLVGICLQVLCVLLDFQGGPARDKTVPNDEINPSAPTARTNAFRYFLMKLHRTQDFAFILDGIVGILEQQMATMNNLLPGAKKSVPYMNETVIFFWKMIELNKKFRAYLLESDKSMDLVAYLLCYALEIKDKPHQHGLCRALSYIVQTLSAEPSFGARLTRPVKAQLPSKWNAPGTAADFIINAVYAIVATTSGQLNSLYPALVIALSNSAPYFKSLTVTASARLIQLFTSFSNPLFLLADEGHPRLLFFMLEIFNTVILHNLSANPNLIYGILSAHKTFEDLGTFTLSRGLREIRRVQLAKEEQARKADVKGKGPQTPGEDSQPHEEKAKLLRHESETALSQNDSTEASPRQSQGQDPEISMVLPTSPTSENMPGSTSASEKARGKMRARRSQSLDRNGSLDRVAAAGVGRNGFVPTQEWVTSWQQGLPLDSVMLLISELLPKVQEMQASRHRTTSTSAIVEFLGTATLQHVLPPAPPLAPRRFMWSDSSIVWLTSLIWGEIYVRGMTPLGIWNATNVRLFYVKHAPTQQRQLTEAVSNVHHKTDDDGWHRLILYHFAFTFLLSGRLRDKPMSSQVKLTLRPPPNVDFVHGYPGIPPGPDRPQAAVKGAIEVRVGPQGAKAKWVRIELRKVETLPGGGVVNTFHDFVGPSPVNLWSASEEYGLLRSQDFPFSIRIPESIPPSIDLQNRAGINYELLASVCTKGKKGFLRKRKSVVVSTQADILIDKHELHSTWPVYCQPETRNIAQEGVTLIVERNATCYGPGDRVSLFATVKSDALHTVILRGFELTLKESTIFRAGPYTSGKKSAPQVRVVTISETKFPVNATLYGGTQHRAELTCMISPDHTTTTLNAARHIDITYTLSVKALMGTGTPLIMDLPVIVSNWQRAVSAEAIRRIGPAPSLSLLPNNPTRRVEDTQPQTFAGRDPVVNRTVGANVYNTMPVSQQANLASVDEFGGYTNSKPTHKTTNSRSSADEVGGSTARPGAGRRPGSADRNRFTITNAPADMIPEDPASQRAPAATAPKSTAARNKAWPTAEDEKARLYEEARRNVEKTQGLAARGASPPPVRANTPPRAAAAPASRWPTAEEEKLRLFNEAQEAVKKTQGLEFYSGPSRSGSYQASTHGRSNSDLANDIGGSKPVSVAATAGGSSRPRNDSGQQKPSATPKVPQYMTAEQEKAALKRYHEAKQAVGRVQGYVSEEPDPKYASGSSPVAYESLYPSPALPSGSSANAPNGKGDSPPPFEAGSPNLSALSEKERLRRAYAAQDAAAQQQTNRPANDAPPPFSGGSPVPSALAEKQMLQKKFDAQDVEARRAAGAPQPPPRKASNSSLSRPTPASPGPVKVLTALEEKALLKAKYDAEDTGSKPKVNGNGNGNSVYTNGGGLSSPSSSASTPTTPPVPPPLKPRPPVEYIQETQEEDLRVSRFVTAGVVPAEEILPSTLSPSPSLLRKSTTPGLDVTPFTPFTPGFDSKLPGPPPPLPPKPAE</sequence>
<dbReference type="PANTHER" id="PTHR21575:SF12">
    <property type="entry name" value="PROTEIN HID1"/>
    <property type="match status" value="1"/>
</dbReference>
<dbReference type="GO" id="GO:0000138">
    <property type="term" value="C:Golgi trans cisterna"/>
    <property type="evidence" value="ECO:0007669"/>
    <property type="project" value="TreeGrafter"/>
</dbReference>
<dbReference type="InterPro" id="IPR026705">
    <property type="entry name" value="Hid-1/Ecm30"/>
</dbReference>
<dbReference type="OrthoDB" id="432953at2759"/>
<feature type="compositionally biased region" description="Polar residues" evidence="1">
    <location>
        <begin position="1902"/>
        <end position="1911"/>
    </location>
</feature>
<feature type="compositionally biased region" description="Polar residues" evidence="1">
    <location>
        <begin position="941"/>
        <end position="957"/>
    </location>
</feature>
<feature type="compositionally biased region" description="Low complexity" evidence="1">
    <location>
        <begin position="1477"/>
        <end position="1486"/>
    </location>
</feature>
<keyword evidence="2" id="KW-0732">Signal</keyword>
<dbReference type="GO" id="GO:0005797">
    <property type="term" value="C:Golgi medial cisterna"/>
    <property type="evidence" value="ECO:0007669"/>
    <property type="project" value="TreeGrafter"/>
</dbReference>
<feature type="signal peptide" evidence="2">
    <location>
        <begin position="1"/>
        <end position="17"/>
    </location>
</feature>
<feature type="compositionally biased region" description="Pro residues" evidence="1">
    <location>
        <begin position="2050"/>
        <end position="2062"/>
    </location>
</feature>
<feature type="compositionally biased region" description="Low complexity" evidence="1">
    <location>
        <begin position="1593"/>
        <end position="1604"/>
    </location>
</feature>
<protein>
    <submittedName>
        <fullName evidence="3">Uncharacterized protein</fullName>
    </submittedName>
</protein>
<dbReference type="GO" id="GO:0016020">
    <property type="term" value="C:membrane"/>
    <property type="evidence" value="ECO:0007669"/>
    <property type="project" value="TreeGrafter"/>
</dbReference>
<feature type="region of interest" description="Disordered" evidence="1">
    <location>
        <begin position="1530"/>
        <end position="1614"/>
    </location>
</feature>
<feature type="region of interest" description="Disordered" evidence="1">
    <location>
        <begin position="1681"/>
        <end position="1985"/>
    </location>
</feature>
<dbReference type="CDD" id="cd00920">
    <property type="entry name" value="Cupredoxin"/>
    <property type="match status" value="1"/>
</dbReference>
<dbReference type="Proteomes" id="UP000620124">
    <property type="component" value="Unassembled WGS sequence"/>
</dbReference>
<gene>
    <name evidence="3" type="ORF">MVEN_02076600</name>
</gene>
<feature type="region of interest" description="Disordered" evidence="1">
    <location>
        <begin position="1626"/>
        <end position="1662"/>
    </location>
</feature>
<proteinExistence type="predicted"/>
<dbReference type="PANTHER" id="PTHR21575">
    <property type="entry name" value="PROTEIN HID1"/>
    <property type="match status" value="1"/>
</dbReference>
<dbReference type="EMBL" id="JACAZI010000021">
    <property type="protein sequence ID" value="KAF7338505.1"/>
    <property type="molecule type" value="Genomic_DNA"/>
</dbReference>
<feature type="chain" id="PRO_5034347490" evidence="2">
    <location>
        <begin position="18"/>
        <end position="2062"/>
    </location>
</feature>